<dbReference type="EMBL" id="CAKLPZ010000005">
    <property type="protein sequence ID" value="CAH1002477.1"/>
    <property type="molecule type" value="Genomic_DNA"/>
</dbReference>
<reference evidence="1" key="1">
    <citation type="submission" date="2021-12" db="EMBL/GenBank/DDBJ databases">
        <authorList>
            <person name="Rodrigo-Torres L."/>
            <person name="Arahal R. D."/>
            <person name="Lucena T."/>
        </authorList>
    </citation>
    <scope>NUCLEOTIDE SEQUENCE</scope>
    <source>
        <strain evidence="1">CECT 8419</strain>
    </source>
</reference>
<comment type="caution">
    <text evidence="1">The sequence shown here is derived from an EMBL/GenBank/DDBJ whole genome shotgun (WGS) entry which is preliminary data.</text>
</comment>
<evidence type="ECO:0000313" key="2">
    <source>
        <dbReference type="Proteomes" id="UP000837803"/>
    </source>
</evidence>
<organism evidence="1 2">
    <name type="scientific">Neolewinella maritima</name>
    <dbReference type="NCBI Taxonomy" id="1383882"/>
    <lineage>
        <taxon>Bacteria</taxon>
        <taxon>Pseudomonadati</taxon>
        <taxon>Bacteroidota</taxon>
        <taxon>Saprospiria</taxon>
        <taxon>Saprospirales</taxon>
        <taxon>Lewinellaceae</taxon>
        <taxon>Neolewinella</taxon>
    </lineage>
</organism>
<accession>A0ABN8FE47</accession>
<proteinExistence type="predicted"/>
<protein>
    <recommendedName>
        <fullName evidence="3">Phosphoribosylpyrophosphate synthetase</fullName>
    </recommendedName>
</protein>
<sequence length="111" mass="12675">MPIINDNPYESLSFAIEDLKSKGYDKDFNQKEEYLECKQNKNNYKPEDFTITHAYRFEGMSSAGDNSVLYGIEAADGTKGLLVDAYGVYADSLSTEMIEKFRVEYEDPDEV</sequence>
<gene>
    <name evidence="1" type="ORF">LEM8419_03356</name>
</gene>
<dbReference type="RefSeq" id="WP_238752311.1">
    <property type="nucleotide sequence ID" value="NZ_CAKLPZ010000005.1"/>
</dbReference>
<name>A0ABN8FE47_9BACT</name>
<evidence type="ECO:0008006" key="3">
    <source>
        <dbReference type="Google" id="ProtNLM"/>
    </source>
</evidence>
<dbReference type="Proteomes" id="UP000837803">
    <property type="component" value="Unassembled WGS sequence"/>
</dbReference>
<keyword evidence="2" id="KW-1185">Reference proteome</keyword>
<evidence type="ECO:0000313" key="1">
    <source>
        <dbReference type="EMBL" id="CAH1002477.1"/>
    </source>
</evidence>